<evidence type="ECO:0000313" key="1">
    <source>
        <dbReference type="EMBL" id="JAP16818.1"/>
    </source>
</evidence>
<organism evidence="1">
    <name type="scientific">Solanum chacoense</name>
    <name type="common">Chaco potato</name>
    <dbReference type="NCBI Taxonomy" id="4108"/>
    <lineage>
        <taxon>Eukaryota</taxon>
        <taxon>Viridiplantae</taxon>
        <taxon>Streptophyta</taxon>
        <taxon>Embryophyta</taxon>
        <taxon>Tracheophyta</taxon>
        <taxon>Spermatophyta</taxon>
        <taxon>Magnoliopsida</taxon>
        <taxon>eudicotyledons</taxon>
        <taxon>Gunneridae</taxon>
        <taxon>Pentapetalae</taxon>
        <taxon>asterids</taxon>
        <taxon>lamiids</taxon>
        <taxon>Solanales</taxon>
        <taxon>Solanaceae</taxon>
        <taxon>Solanoideae</taxon>
        <taxon>Solaneae</taxon>
        <taxon>Solanum</taxon>
    </lineage>
</organism>
<protein>
    <submittedName>
        <fullName evidence="1">Putative ovule protein</fullName>
    </submittedName>
</protein>
<name>A0A0V0H8S6_SOLCH</name>
<dbReference type="EMBL" id="GEDG01023341">
    <property type="protein sequence ID" value="JAP16818.1"/>
    <property type="molecule type" value="Transcribed_RNA"/>
</dbReference>
<proteinExistence type="predicted"/>
<accession>A0A0V0H8S6</accession>
<dbReference type="AlphaFoldDB" id="A0A0V0H8S6"/>
<reference evidence="1" key="1">
    <citation type="submission" date="2015-12" db="EMBL/GenBank/DDBJ databases">
        <title>Gene expression during late stages of embryo sac development: a critical building block for successful pollen-pistil interactions.</title>
        <authorList>
            <person name="Liu Y."/>
            <person name="Joly V."/>
            <person name="Sabar M."/>
            <person name="Matton D.P."/>
        </authorList>
    </citation>
    <scope>NUCLEOTIDE SEQUENCE</scope>
</reference>
<sequence>MKKLSVRLTKKKFHPTKSQDKTITTYSPTNKSLSKVKEERFYVSMRDAYMFITEVLFIYENVLNYLRSRVFLYYDR</sequence>